<evidence type="ECO:0000256" key="1">
    <source>
        <dbReference type="ARBA" id="ARBA00004651"/>
    </source>
</evidence>
<dbReference type="InterPro" id="IPR036259">
    <property type="entry name" value="MFS_trans_sf"/>
</dbReference>
<evidence type="ECO:0000256" key="5">
    <source>
        <dbReference type="ARBA" id="ARBA00022989"/>
    </source>
</evidence>
<evidence type="ECO:0000256" key="6">
    <source>
        <dbReference type="ARBA" id="ARBA00023136"/>
    </source>
</evidence>
<dbReference type="OrthoDB" id="69054at2"/>
<dbReference type="Proteomes" id="UP000198701">
    <property type="component" value="Unassembled WGS sequence"/>
</dbReference>
<evidence type="ECO:0000313" key="9">
    <source>
        <dbReference type="EMBL" id="SDK26647.1"/>
    </source>
</evidence>
<evidence type="ECO:0000256" key="4">
    <source>
        <dbReference type="ARBA" id="ARBA00022692"/>
    </source>
</evidence>
<evidence type="ECO:0000313" key="10">
    <source>
        <dbReference type="Proteomes" id="UP000198701"/>
    </source>
</evidence>
<evidence type="ECO:0000256" key="3">
    <source>
        <dbReference type="ARBA" id="ARBA00022475"/>
    </source>
</evidence>
<feature type="transmembrane region" description="Helical" evidence="8">
    <location>
        <begin position="106"/>
        <end position="130"/>
    </location>
</feature>
<reference evidence="9 10" key="1">
    <citation type="submission" date="2016-10" db="EMBL/GenBank/DDBJ databases">
        <authorList>
            <person name="de Groot N.N."/>
        </authorList>
    </citation>
    <scope>NUCLEOTIDE SEQUENCE [LARGE SCALE GENOMIC DNA]</scope>
    <source>
        <strain evidence="9 10">CGMCC 1.5382</strain>
    </source>
</reference>
<gene>
    <name evidence="9" type="ORF">SAMN05216282_104113</name>
</gene>
<feature type="transmembrane region" description="Helical" evidence="8">
    <location>
        <begin position="188"/>
        <end position="207"/>
    </location>
</feature>
<keyword evidence="3" id="KW-1003">Cell membrane</keyword>
<feature type="transmembrane region" description="Helical" evidence="8">
    <location>
        <begin position="67"/>
        <end position="86"/>
    </location>
</feature>
<feature type="transmembrane region" description="Helical" evidence="8">
    <location>
        <begin position="335"/>
        <end position="360"/>
    </location>
</feature>
<feature type="compositionally biased region" description="Low complexity" evidence="7">
    <location>
        <begin position="1"/>
        <end position="10"/>
    </location>
</feature>
<evidence type="ECO:0000256" key="7">
    <source>
        <dbReference type="SAM" id="MobiDB-lite"/>
    </source>
</evidence>
<proteinExistence type="predicted"/>
<evidence type="ECO:0000256" key="2">
    <source>
        <dbReference type="ARBA" id="ARBA00022448"/>
    </source>
</evidence>
<dbReference type="PANTHER" id="PTHR23513">
    <property type="entry name" value="INTEGRAL MEMBRANE EFFLUX PROTEIN-RELATED"/>
    <property type="match status" value="1"/>
</dbReference>
<accession>A0A1G9AH19</accession>
<dbReference type="SUPFAM" id="SSF103473">
    <property type="entry name" value="MFS general substrate transporter"/>
    <property type="match status" value="1"/>
</dbReference>
<keyword evidence="10" id="KW-1185">Reference proteome</keyword>
<dbReference type="EMBL" id="FNFU01000004">
    <property type="protein sequence ID" value="SDK26647.1"/>
    <property type="molecule type" value="Genomic_DNA"/>
</dbReference>
<feature type="transmembrane region" description="Helical" evidence="8">
    <location>
        <begin position="397"/>
        <end position="422"/>
    </location>
</feature>
<feature type="transmembrane region" description="Helical" evidence="8">
    <location>
        <begin position="372"/>
        <end position="391"/>
    </location>
</feature>
<dbReference type="PANTHER" id="PTHR23513:SF11">
    <property type="entry name" value="STAPHYLOFERRIN A TRANSPORTER"/>
    <property type="match status" value="1"/>
</dbReference>
<keyword evidence="4 8" id="KW-0812">Transmembrane</keyword>
<dbReference type="AlphaFoldDB" id="A0A1G9AH19"/>
<evidence type="ECO:0000256" key="8">
    <source>
        <dbReference type="SAM" id="Phobius"/>
    </source>
</evidence>
<feature type="transmembrane region" description="Helical" evidence="8">
    <location>
        <begin position="311"/>
        <end position="329"/>
    </location>
</feature>
<feature type="transmembrane region" description="Helical" evidence="8">
    <location>
        <begin position="31"/>
        <end position="55"/>
    </location>
</feature>
<dbReference type="RefSeq" id="WP_092322280.1">
    <property type="nucleotide sequence ID" value="NZ_FNFU01000004.1"/>
</dbReference>
<sequence length="439" mass="45555">MRDDAATGTPPRRRPGLPRAARPFREGQYRILIGAMTLSLFGAGMWLVAVVWQVIELGGGPIELSMVATGSAAGLLAAVLIGGVAADRIPQRRIMLTVEATKTVAIAVAAVLAFTGSVDVWNLAVISFALGVADGFFYPAYSALLPSILPAGELLAANGVEGVLRPMVMQAAGPAVASAAIAASSPGFAFALIAGAQLLAAVALAFLRPTALRREPPAPDAPRQHPFLAVLVDVRAGFAYMIRTPWLLGTLSYFTLLVLVLMGPIEVLLPFAVKDQAGGGPGGFALALAAFGIGGAAGSVVVASRRLPRRYLTVMNALWGLGCVPLAVIGLTTELWVMIVALFLVGFAFQAGTVIWGTLLQRRVPPAMLGRVSSLDFFVSLAFMPVSMALAGPVGEAIGLAPAFLVAGLVPPVLALSAIVIFRMSRDELEHPLDPGDEP</sequence>
<protein>
    <submittedName>
        <fullName evidence="9">Predicted arabinose efflux permease, MFS family</fullName>
    </submittedName>
</protein>
<dbReference type="CDD" id="cd06173">
    <property type="entry name" value="MFS_MefA_like"/>
    <property type="match status" value="1"/>
</dbReference>
<dbReference type="InterPro" id="IPR010290">
    <property type="entry name" value="TM_effector"/>
</dbReference>
<feature type="transmembrane region" description="Helical" evidence="8">
    <location>
        <begin position="251"/>
        <end position="272"/>
    </location>
</feature>
<feature type="transmembrane region" description="Helical" evidence="8">
    <location>
        <begin position="284"/>
        <end position="304"/>
    </location>
</feature>
<dbReference type="GO" id="GO:0005886">
    <property type="term" value="C:plasma membrane"/>
    <property type="evidence" value="ECO:0007669"/>
    <property type="project" value="UniProtKB-SubCell"/>
</dbReference>
<name>A0A1G9AH19_9MICO</name>
<dbReference type="Gene3D" id="1.20.1250.20">
    <property type="entry name" value="MFS general substrate transporter like domains"/>
    <property type="match status" value="1"/>
</dbReference>
<comment type="subcellular location">
    <subcellularLocation>
        <location evidence="1">Cell membrane</location>
        <topology evidence="1">Multi-pass membrane protein</topology>
    </subcellularLocation>
</comment>
<keyword evidence="2" id="KW-0813">Transport</keyword>
<feature type="region of interest" description="Disordered" evidence="7">
    <location>
        <begin position="1"/>
        <end position="20"/>
    </location>
</feature>
<keyword evidence="6 8" id="KW-0472">Membrane</keyword>
<organism evidence="9 10">
    <name type="scientific">Cryobacterium psychrotolerans</name>
    <dbReference type="NCBI Taxonomy" id="386301"/>
    <lineage>
        <taxon>Bacteria</taxon>
        <taxon>Bacillati</taxon>
        <taxon>Actinomycetota</taxon>
        <taxon>Actinomycetes</taxon>
        <taxon>Micrococcales</taxon>
        <taxon>Microbacteriaceae</taxon>
        <taxon>Cryobacterium</taxon>
    </lineage>
</organism>
<dbReference type="Pfam" id="PF05977">
    <property type="entry name" value="MFS_3"/>
    <property type="match status" value="1"/>
</dbReference>
<keyword evidence="5 8" id="KW-1133">Transmembrane helix</keyword>